<protein>
    <submittedName>
        <fullName evidence="6">Bile acid:Na+ symporter, BASS family</fullName>
    </submittedName>
</protein>
<dbReference type="Pfam" id="PF01758">
    <property type="entry name" value="SBF"/>
    <property type="match status" value="1"/>
</dbReference>
<evidence type="ECO:0000256" key="1">
    <source>
        <dbReference type="ARBA" id="ARBA00004141"/>
    </source>
</evidence>
<feature type="transmembrane region" description="Helical" evidence="5">
    <location>
        <begin position="256"/>
        <end position="274"/>
    </location>
</feature>
<feature type="transmembrane region" description="Helical" evidence="5">
    <location>
        <begin position="35"/>
        <end position="57"/>
    </location>
</feature>
<reference evidence="6 7" key="1">
    <citation type="submission" date="2016-11" db="EMBL/GenBank/DDBJ databases">
        <authorList>
            <person name="Jaros S."/>
            <person name="Januszkiewicz K."/>
            <person name="Wedrychowicz H."/>
        </authorList>
    </citation>
    <scope>NUCLEOTIDE SEQUENCE [LARGE SCALE GENOMIC DNA]</scope>
    <source>
        <strain evidence="6 7">DSM 46144</strain>
    </source>
</reference>
<accession>A0A1M7RAI2</accession>
<feature type="transmembrane region" description="Helical" evidence="5">
    <location>
        <begin position="63"/>
        <end position="83"/>
    </location>
</feature>
<comment type="subcellular location">
    <subcellularLocation>
        <location evidence="1">Membrane</location>
        <topology evidence="1">Multi-pass membrane protein</topology>
    </subcellularLocation>
</comment>
<evidence type="ECO:0000313" key="7">
    <source>
        <dbReference type="Proteomes" id="UP000184440"/>
    </source>
</evidence>
<proteinExistence type="predicted"/>
<dbReference type="EMBL" id="FRCS01000009">
    <property type="protein sequence ID" value="SHN43172.1"/>
    <property type="molecule type" value="Genomic_DNA"/>
</dbReference>
<keyword evidence="3 5" id="KW-1133">Transmembrane helix</keyword>
<keyword evidence="2 5" id="KW-0812">Transmembrane</keyword>
<feature type="transmembrane region" description="Helical" evidence="5">
    <location>
        <begin position="133"/>
        <end position="152"/>
    </location>
</feature>
<feature type="transmembrane region" description="Helical" evidence="5">
    <location>
        <begin position="164"/>
        <end position="186"/>
    </location>
</feature>
<gene>
    <name evidence="6" type="ORF">SAMN05443668_10963</name>
</gene>
<dbReference type="STRING" id="134849.SAMN05443668_10963"/>
<feature type="transmembrane region" description="Helical" evidence="5">
    <location>
        <begin position="90"/>
        <end position="113"/>
    </location>
</feature>
<dbReference type="InterPro" id="IPR038770">
    <property type="entry name" value="Na+/solute_symporter_sf"/>
</dbReference>
<evidence type="ECO:0000313" key="6">
    <source>
        <dbReference type="EMBL" id="SHN43172.1"/>
    </source>
</evidence>
<dbReference type="Gene3D" id="1.20.1530.20">
    <property type="match status" value="1"/>
</dbReference>
<dbReference type="Proteomes" id="UP000184440">
    <property type="component" value="Unassembled WGS sequence"/>
</dbReference>
<sequence length="289" mass="29550">MAGAALIILAVLMLGLGLSLTVGDFRRVGRYRASIAAALVCQLVLLPLVCFGIVTALQLPPVSAMGMMLIAAVPGGPTAGIYSHLFGGDVAFNLTLTAINSVLSVVTLPIVVGLSLRHFLGSRDGIGLQFGEVLKVVLIVLIPIVIGMVIRARAPGVAARSERAYRIIAGSVLAGFVVFGVVSYAGTLVDAVTTVVPAALLFGVASLGTGYLAGVLTRAGHRVSIAACMEIGFHNGAMAISIAIGVLGSLSMAVPPALYGLVILVLAGVVGFFVSRGGRRPAARERRAR</sequence>
<dbReference type="GO" id="GO:0016020">
    <property type="term" value="C:membrane"/>
    <property type="evidence" value="ECO:0007669"/>
    <property type="project" value="UniProtKB-SubCell"/>
</dbReference>
<dbReference type="RefSeq" id="WP_218617786.1">
    <property type="nucleotide sequence ID" value="NZ_FRCS01000009.1"/>
</dbReference>
<feature type="transmembrane region" description="Helical" evidence="5">
    <location>
        <begin position="198"/>
        <end position="219"/>
    </location>
</feature>
<dbReference type="InterPro" id="IPR002657">
    <property type="entry name" value="BilAc:Na_symport/Acr3"/>
</dbReference>
<keyword evidence="4 5" id="KW-0472">Membrane</keyword>
<dbReference type="PANTHER" id="PTHR10361">
    <property type="entry name" value="SODIUM-BILE ACID COTRANSPORTER"/>
    <property type="match status" value="1"/>
</dbReference>
<evidence type="ECO:0000256" key="2">
    <source>
        <dbReference type="ARBA" id="ARBA00022692"/>
    </source>
</evidence>
<organism evidence="6 7">
    <name type="scientific">Cryptosporangium aurantiacum</name>
    <dbReference type="NCBI Taxonomy" id="134849"/>
    <lineage>
        <taxon>Bacteria</taxon>
        <taxon>Bacillati</taxon>
        <taxon>Actinomycetota</taxon>
        <taxon>Actinomycetes</taxon>
        <taxon>Cryptosporangiales</taxon>
        <taxon>Cryptosporangiaceae</taxon>
        <taxon>Cryptosporangium</taxon>
    </lineage>
</organism>
<feature type="transmembrane region" description="Helical" evidence="5">
    <location>
        <begin position="231"/>
        <end position="250"/>
    </location>
</feature>
<dbReference type="PANTHER" id="PTHR10361:SF24">
    <property type="entry name" value="P3 PROTEIN"/>
    <property type="match status" value="1"/>
</dbReference>
<dbReference type="AlphaFoldDB" id="A0A1M7RAI2"/>
<name>A0A1M7RAI2_9ACTN</name>
<feature type="transmembrane region" description="Helical" evidence="5">
    <location>
        <begin position="6"/>
        <end position="23"/>
    </location>
</feature>
<evidence type="ECO:0000256" key="3">
    <source>
        <dbReference type="ARBA" id="ARBA00022989"/>
    </source>
</evidence>
<evidence type="ECO:0000256" key="4">
    <source>
        <dbReference type="ARBA" id="ARBA00023136"/>
    </source>
</evidence>
<keyword evidence="7" id="KW-1185">Reference proteome</keyword>
<dbReference type="InterPro" id="IPR004710">
    <property type="entry name" value="Bilac:Na_transpt"/>
</dbReference>
<evidence type="ECO:0000256" key="5">
    <source>
        <dbReference type="SAM" id="Phobius"/>
    </source>
</evidence>